<evidence type="ECO:0000256" key="3">
    <source>
        <dbReference type="ARBA" id="ARBA00022679"/>
    </source>
</evidence>
<feature type="region of interest" description="Disordered" evidence="12">
    <location>
        <begin position="420"/>
        <end position="439"/>
    </location>
</feature>
<keyword evidence="6" id="KW-0479">Metal-binding</keyword>
<dbReference type="EC" id="2.7.7.7" evidence="2"/>
<feature type="domain" description="AAA+ ATPase" evidence="13">
    <location>
        <begin position="51"/>
        <end position="195"/>
    </location>
</feature>
<evidence type="ECO:0000256" key="11">
    <source>
        <dbReference type="ARBA" id="ARBA00049244"/>
    </source>
</evidence>
<reference evidence="14 15" key="1">
    <citation type="submission" date="2019-10" db="EMBL/GenBank/DDBJ databases">
        <title>Whole-genome sequence of the extremophile Heliorestis acidaminivorans DSM 24790.</title>
        <authorList>
            <person name="Kyndt J.A."/>
            <person name="Meyer T.E."/>
        </authorList>
    </citation>
    <scope>NUCLEOTIDE SEQUENCE [LARGE SCALE GENOMIC DNA]</scope>
    <source>
        <strain evidence="14 15">DSM 24790</strain>
    </source>
</reference>
<dbReference type="PANTHER" id="PTHR11669:SF0">
    <property type="entry name" value="PROTEIN STICHEL-LIKE 2"/>
    <property type="match status" value="1"/>
</dbReference>
<evidence type="ECO:0000259" key="13">
    <source>
        <dbReference type="SMART" id="SM00382"/>
    </source>
</evidence>
<comment type="caution">
    <text evidence="14">The sequence shown here is derived from an EMBL/GenBank/DDBJ whole genome shotgun (WGS) entry which is preliminary data.</text>
</comment>
<dbReference type="Pfam" id="PF22608">
    <property type="entry name" value="DNAX_ATPase_lid"/>
    <property type="match status" value="1"/>
</dbReference>
<dbReference type="SUPFAM" id="SSF52540">
    <property type="entry name" value="P-loop containing nucleoside triphosphate hydrolases"/>
    <property type="match status" value="1"/>
</dbReference>
<keyword evidence="9" id="KW-0067">ATP-binding</keyword>
<evidence type="ECO:0000256" key="10">
    <source>
        <dbReference type="ARBA" id="ARBA00022932"/>
    </source>
</evidence>
<keyword evidence="8" id="KW-0862">Zinc</keyword>
<keyword evidence="5" id="KW-0235">DNA replication</keyword>
<dbReference type="GO" id="GO:0009360">
    <property type="term" value="C:DNA polymerase III complex"/>
    <property type="evidence" value="ECO:0007669"/>
    <property type="project" value="InterPro"/>
</dbReference>
<organism evidence="14 15">
    <name type="scientific">Heliorestis acidaminivorans</name>
    <dbReference type="NCBI Taxonomy" id="553427"/>
    <lineage>
        <taxon>Bacteria</taxon>
        <taxon>Bacillati</taxon>
        <taxon>Bacillota</taxon>
        <taxon>Clostridia</taxon>
        <taxon>Eubacteriales</taxon>
        <taxon>Heliobacteriaceae</taxon>
        <taxon>Heliorestis</taxon>
    </lineage>
</organism>
<dbReference type="InterPro" id="IPR022754">
    <property type="entry name" value="DNA_pol_III_gamma-3"/>
</dbReference>
<dbReference type="InterPro" id="IPR012763">
    <property type="entry name" value="DNA_pol_III_sug/sutau_N"/>
</dbReference>
<comment type="catalytic activity">
    <reaction evidence="11">
        <text>DNA(n) + a 2'-deoxyribonucleoside 5'-triphosphate = DNA(n+1) + diphosphate</text>
        <dbReference type="Rhea" id="RHEA:22508"/>
        <dbReference type="Rhea" id="RHEA-COMP:17339"/>
        <dbReference type="Rhea" id="RHEA-COMP:17340"/>
        <dbReference type="ChEBI" id="CHEBI:33019"/>
        <dbReference type="ChEBI" id="CHEBI:61560"/>
        <dbReference type="ChEBI" id="CHEBI:173112"/>
        <dbReference type="EC" id="2.7.7.7"/>
    </reaction>
</comment>
<dbReference type="InterPro" id="IPR050238">
    <property type="entry name" value="DNA_Rep/Repair_Clamp_Loader"/>
</dbReference>
<dbReference type="GO" id="GO:0003887">
    <property type="term" value="F:DNA-directed DNA polymerase activity"/>
    <property type="evidence" value="ECO:0007669"/>
    <property type="project" value="UniProtKB-KW"/>
</dbReference>
<dbReference type="Gene3D" id="3.40.50.300">
    <property type="entry name" value="P-loop containing nucleotide triphosphate hydrolases"/>
    <property type="match status" value="1"/>
</dbReference>
<keyword evidence="7" id="KW-0547">Nucleotide-binding</keyword>
<keyword evidence="3 14" id="KW-0808">Transferase</keyword>
<dbReference type="Gene3D" id="1.20.272.10">
    <property type="match status" value="1"/>
</dbReference>
<evidence type="ECO:0000256" key="7">
    <source>
        <dbReference type="ARBA" id="ARBA00022741"/>
    </source>
</evidence>
<evidence type="ECO:0000256" key="2">
    <source>
        <dbReference type="ARBA" id="ARBA00012417"/>
    </source>
</evidence>
<keyword evidence="15" id="KW-1185">Reference proteome</keyword>
<evidence type="ECO:0000256" key="5">
    <source>
        <dbReference type="ARBA" id="ARBA00022705"/>
    </source>
</evidence>
<evidence type="ECO:0000256" key="4">
    <source>
        <dbReference type="ARBA" id="ARBA00022695"/>
    </source>
</evidence>
<dbReference type="CDD" id="cd00009">
    <property type="entry name" value="AAA"/>
    <property type="match status" value="1"/>
</dbReference>
<dbReference type="Proteomes" id="UP000468766">
    <property type="component" value="Unassembled WGS sequence"/>
</dbReference>
<dbReference type="NCBIfam" id="TIGR02397">
    <property type="entry name" value="dnaX_nterm"/>
    <property type="match status" value="1"/>
</dbReference>
<dbReference type="Pfam" id="PF13177">
    <property type="entry name" value="DNA_pol3_delta2"/>
    <property type="match status" value="1"/>
</dbReference>
<gene>
    <name evidence="14" type="primary">dnaX</name>
    <name evidence="14" type="ORF">F9B85_06905</name>
</gene>
<dbReference type="SMART" id="SM00382">
    <property type="entry name" value="AAA"/>
    <property type="match status" value="1"/>
</dbReference>
<evidence type="ECO:0000256" key="12">
    <source>
        <dbReference type="SAM" id="MobiDB-lite"/>
    </source>
</evidence>
<keyword evidence="10" id="KW-0239">DNA-directed DNA polymerase</keyword>
<dbReference type="PANTHER" id="PTHR11669">
    <property type="entry name" value="REPLICATION FACTOR C / DNA POLYMERASE III GAMMA-TAU SUBUNIT"/>
    <property type="match status" value="1"/>
</dbReference>
<evidence type="ECO:0000256" key="9">
    <source>
        <dbReference type="ARBA" id="ARBA00022840"/>
    </source>
</evidence>
<comment type="similarity">
    <text evidence="1">Belongs to the DnaX/STICHEL family.</text>
</comment>
<proteinExistence type="inferred from homology"/>
<evidence type="ECO:0000256" key="8">
    <source>
        <dbReference type="ARBA" id="ARBA00022833"/>
    </source>
</evidence>
<dbReference type="GO" id="GO:0006261">
    <property type="term" value="P:DNA-templated DNA replication"/>
    <property type="evidence" value="ECO:0007669"/>
    <property type="project" value="TreeGrafter"/>
</dbReference>
<keyword evidence="4 14" id="KW-0548">Nucleotidyltransferase</keyword>
<dbReference type="NCBIfam" id="NF004046">
    <property type="entry name" value="PRK05563.1"/>
    <property type="match status" value="1"/>
</dbReference>
<evidence type="ECO:0000256" key="6">
    <source>
        <dbReference type="ARBA" id="ARBA00022723"/>
    </source>
</evidence>
<dbReference type="GO" id="GO:0046872">
    <property type="term" value="F:metal ion binding"/>
    <property type="evidence" value="ECO:0007669"/>
    <property type="project" value="UniProtKB-KW"/>
</dbReference>
<dbReference type="GO" id="GO:0003677">
    <property type="term" value="F:DNA binding"/>
    <property type="evidence" value="ECO:0007669"/>
    <property type="project" value="InterPro"/>
</dbReference>
<dbReference type="OrthoDB" id="9810148at2"/>
<accession>A0A6I0ESV9</accession>
<protein>
    <recommendedName>
        <fullName evidence="2">DNA-directed DNA polymerase</fullName>
        <ecNumber evidence="2">2.7.7.7</ecNumber>
    </recommendedName>
</protein>
<dbReference type="EMBL" id="WBXO01000004">
    <property type="protein sequence ID" value="KAB2952988.1"/>
    <property type="molecule type" value="Genomic_DNA"/>
</dbReference>
<dbReference type="Pfam" id="PF12169">
    <property type="entry name" value="DNA_pol3_gamma3"/>
    <property type="match status" value="1"/>
</dbReference>
<sequence>MVKNHLFSVSRRIAMAYLALYREWRPGTFQELVGQEHVSCTLQNALLYQRIAHAYLFCGPRGTGKTTTAKVLAKALNCSSSLEAKRKPCNDCSNCRAINNGSSHDVLEIDAASNRGVDEIRELREQVKYAPQEGTYKVYIIDEVHMLTTEAFNALLKTLEEPPANVIFVLATTEVHKIPATILSRCQRFDFRRLDVAQIVQRLREIATHYQLEISDDTLHFIARKAEGGMRDALSILDQAHSFAGSSITIEDITSILGAVSDETLFEISQYLAEGQLSEALLLLHELISRGKEIRPLTRDLLDHYRDRLILTTIPKSHDLVNLSPELSNKILAMKSSLSADDIQRALALLSKAETDMKWTSHPRLLLEVAFIRIANQEDLEKPKVTAVPTSSTNADPRELQALRQRIEELEKRLARVNLGTENIPPPPTTPLLKEPSSTASTASYQVKSVAPSSDSTITLEQLQRYWPEVLEKAKEYLSSPPLRSILRNQTSLDKVHEKTVYLQHSCPLYSQPNDPRLKDLTLSVKKALLEIFSQPLEIALYHESQGTAEDRPVILTPSEAISSKKNNTVPFPKNSATTPEPLEGAPLLDEAKVRQILDAPDLEIQYIDRPPEEKASLKYKLKD</sequence>
<dbReference type="AlphaFoldDB" id="A0A6I0ESV9"/>
<dbReference type="GO" id="GO:0005524">
    <property type="term" value="F:ATP binding"/>
    <property type="evidence" value="ECO:0007669"/>
    <property type="project" value="UniProtKB-KW"/>
</dbReference>
<name>A0A6I0ESV9_9FIRM</name>
<dbReference type="InterPro" id="IPR003593">
    <property type="entry name" value="AAA+_ATPase"/>
</dbReference>
<dbReference type="Gene3D" id="1.10.8.60">
    <property type="match status" value="1"/>
</dbReference>
<dbReference type="FunFam" id="3.40.50.300:FF:000014">
    <property type="entry name" value="DNA polymerase III subunit gamma/tau"/>
    <property type="match status" value="1"/>
</dbReference>
<dbReference type="CDD" id="cd18137">
    <property type="entry name" value="HLD_clamp_pol_III_gamma_tau"/>
    <property type="match status" value="1"/>
</dbReference>
<evidence type="ECO:0000256" key="1">
    <source>
        <dbReference type="ARBA" id="ARBA00006360"/>
    </source>
</evidence>
<dbReference type="FunFam" id="1.10.8.60:FF:000013">
    <property type="entry name" value="DNA polymerase III subunit gamma/tau"/>
    <property type="match status" value="1"/>
</dbReference>
<feature type="region of interest" description="Disordered" evidence="12">
    <location>
        <begin position="565"/>
        <end position="590"/>
    </location>
</feature>
<dbReference type="InterPro" id="IPR027417">
    <property type="entry name" value="P-loop_NTPase"/>
</dbReference>
<evidence type="ECO:0000313" key="14">
    <source>
        <dbReference type="EMBL" id="KAB2952988.1"/>
    </source>
</evidence>
<dbReference type="InterPro" id="IPR045085">
    <property type="entry name" value="HLD_clamp_pol_III_gamma_tau"/>
</dbReference>
<dbReference type="InterPro" id="IPR008921">
    <property type="entry name" value="DNA_pol3_clamp-load_cplx_C"/>
</dbReference>
<evidence type="ECO:0000313" key="15">
    <source>
        <dbReference type="Proteomes" id="UP000468766"/>
    </source>
</evidence>
<dbReference type="SUPFAM" id="SSF48019">
    <property type="entry name" value="post-AAA+ oligomerization domain-like"/>
    <property type="match status" value="1"/>
</dbReference>
<feature type="compositionally biased region" description="Polar residues" evidence="12">
    <location>
        <begin position="565"/>
        <end position="579"/>
    </location>
</feature>